<dbReference type="Proteomes" id="UP000075714">
    <property type="component" value="Unassembled WGS sequence"/>
</dbReference>
<organism evidence="2 3">
    <name type="scientific">Gonium pectorale</name>
    <name type="common">Green alga</name>
    <dbReference type="NCBI Taxonomy" id="33097"/>
    <lineage>
        <taxon>Eukaryota</taxon>
        <taxon>Viridiplantae</taxon>
        <taxon>Chlorophyta</taxon>
        <taxon>core chlorophytes</taxon>
        <taxon>Chlorophyceae</taxon>
        <taxon>CS clade</taxon>
        <taxon>Chlamydomonadales</taxon>
        <taxon>Volvocaceae</taxon>
        <taxon>Gonium</taxon>
    </lineage>
</organism>
<dbReference type="EMBL" id="LSYV01000008">
    <property type="protein sequence ID" value="KXZ53179.1"/>
    <property type="molecule type" value="Genomic_DNA"/>
</dbReference>
<sequence length="198" mass="21900">MSSRFLAAAIAVLALASCAAASTPASYKHTAKDGCEYEVFNALRNRQAEWDEAVKSCIAKGGELAGYSKDPCAENDAMYELCTKRKDTCWVNKPPVLEHGRRCHLLSQEGHPLLQGCHQKVSYVCKKCPKPTPKPEPKPVCKDFHKGKDGYCYKVFNAISKGQKTYDGAVKYCKDEMHGELSPLYGAPLQRIVPTTIR</sequence>
<dbReference type="AlphaFoldDB" id="A0A150GTM4"/>
<keyword evidence="1" id="KW-0732">Signal</keyword>
<name>A0A150GTM4_GONPE</name>
<proteinExistence type="predicted"/>
<evidence type="ECO:0000313" key="3">
    <source>
        <dbReference type="Proteomes" id="UP000075714"/>
    </source>
</evidence>
<reference evidence="3" key="1">
    <citation type="journal article" date="2016" name="Nat. Commun.">
        <title>The Gonium pectorale genome demonstrates co-option of cell cycle regulation during the evolution of multicellularity.</title>
        <authorList>
            <person name="Hanschen E.R."/>
            <person name="Marriage T.N."/>
            <person name="Ferris P.J."/>
            <person name="Hamaji T."/>
            <person name="Toyoda A."/>
            <person name="Fujiyama A."/>
            <person name="Neme R."/>
            <person name="Noguchi H."/>
            <person name="Minakuchi Y."/>
            <person name="Suzuki M."/>
            <person name="Kawai-Toyooka H."/>
            <person name="Smith D.R."/>
            <person name="Sparks H."/>
            <person name="Anderson J."/>
            <person name="Bakaric R."/>
            <person name="Luria V."/>
            <person name="Karger A."/>
            <person name="Kirschner M.W."/>
            <person name="Durand P.M."/>
            <person name="Michod R.E."/>
            <person name="Nozaki H."/>
            <person name="Olson B.J."/>
        </authorList>
    </citation>
    <scope>NUCLEOTIDE SEQUENCE [LARGE SCALE GENOMIC DNA]</scope>
    <source>
        <strain evidence="3">NIES-2863</strain>
    </source>
</reference>
<dbReference type="OrthoDB" id="528995at2759"/>
<feature type="chain" id="PRO_5007562209" description="C-type lectin domain-containing protein" evidence="1">
    <location>
        <begin position="22"/>
        <end position="198"/>
    </location>
</feature>
<keyword evidence="3" id="KW-1185">Reference proteome</keyword>
<evidence type="ECO:0000256" key="1">
    <source>
        <dbReference type="SAM" id="SignalP"/>
    </source>
</evidence>
<protein>
    <recommendedName>
        <fullName evidence="4">C-type lectin domain-containing protein</fullName>
    </recommendedName>
</protein>
<dbReference type="SUPFAM" id="SSF56436">
    <property type="entry name" value="C-type lectin-like"/>
    <property type="match status" value="1"/>
</dbReference>
<feature type="signal peptide" evidence="1">
    <location>
        <begin position="1"/>
        <end position="21"/>
    </location>
</feature>
<evidence type="ECO:0008006" key="4">
    <source>
        <dbReference type="Google" id="ProtNLM"/>
    </source>
</evidence>
<gene>
    <name evidence="2" type="ORF">GPECTOR_7g1071</name>
</gene>
<evidence type="ECO:0000313" key="2">
    <source>
        <dbReference type="EMBL" id="KXZ53179.1"/>
    </source>
</evidence>
<dbReference type="PROSITE" id="PS51257">
    <property type="entry name" value="PROKAR_LIPOPROTEIN"/>
    <property type="match status" value="1"/>
</dbReference>
<accession>A0A150GTM4</accession>
<dbReference type="InterPro" id="IPR016187">
    <property type="entry name" value="CTDL_fold"/>
</dbReference>
<comment type="caution">
    <text evidence="2">The sequence shown here is derived from an EMBL/GenBank/DDBJ whole genome shotgun (WGS) entry which is preliminary data.</text>
</comment>